<dbReference type="SUPFAM" id="SSF54909">
    <property type="entry name" value="Dimeric alpha+beta barrel"/>
    <property type="match status" value="1"/>
</dbReference>
<reference evidence="1" key="1">
    <citation type="journal article" date="2020" name="Phytopathology">
        <title>Genome Sequence Resources of Colletotrichum truncatum, C. plurivorum, C. musicola, and C. sojae: Four Species Pathogenic to Soybean (Glycine max).</title>
        <authorList>
            <person name="Rogerio F."/>
            <person name="Boufleur T.R."/>
            <person name="Ciampi-Guillardi M."/>
            <person name="Sukno S.A."/>
            <person name="Thon M.R."/>
            <person name="Massola Junior N.S."/>
            <person name="Baroncelli R."/>
        </authorList>
    </citation>
    <scope>NUCLEOTIDE SEQUENCE</scope>
    <source>
        <strain evidence="1">LFN0074</strain>
    </source>
</reference>
<dbReference type="OrthoDB" id="4425169at2759"/>
<evidence type="ECO:0008006" key="3">
    <source>
        <dbReference type="Google" id="ProtNLM"/>
    </source>
</evidence>
<organism evidence="1 2">
    <name type="scientific">Colletotrichum musicola</name>
    <dbReference type="NCBI Taxonomy" id="2175873"/>
    <lineage>
        <taxon>Eukaryota</taxon>
        <taxon>Fungi</taxon>
        <taxon>Dikarya</taxon>
        <taxon>Ascomycota</taxon>
        <taxon>Pezizomycotina</taxon>
        <taxon>Sordariomycetes</taxon>
        <taxon>Hypocreomycetidae</taxon>
        <taxon>Glomerellales</taxon>
        <taxon>Glomerellaceae</taxon>
        <taxon>Colletotrichum</taxon>
        <taxon>Colletotrichum orchidearum species complex</taxon>
    </lineage>
</organism>
<sequence length="215" mass="23246">MAITELVFPALKPTEEAKTGFFDNLPEALPVTFRVPGGPVTMSLARVIESIPADADSHSGYMAVITWESLEKVEAFVQSPGFADFKVKMAELSSGPTVLQFFEAAPEMVPQNTVKDASHFFVVKAVGDRAQLEAARQRWGDVTAAFAGVAGDSVEFHSGDGRKNVDGQFAGFSGWKSLEALQDALENGKVQEQLRAFKESGADVSTFTLELKHVF</sequence>
<keyword evidence="2" id="KW-1185">Reference proteome</keyword>
<dbReference type="EMBL" id="WIGM01000585">
    <property type="protein sequence ID" value="KAF6820905.1"/>
    <property type="molecule type" value="Genomic_DNA"/>
</dbReference>
<evidence type="ECO:0000313" key="2">
    <source>
        <dbReference type="Proteomes" id="UP000639643"/>
    </source>
</evidence>
<dbReference type="Gene3D" id="3.30.70.100">
    <property type="match status" value="1"/>
</dbReference>
<name>A0A8H6JY47_9PEZI</name>
<proteinExistence type="predicted"/>
<accession>A0A8H6JY47</accession>
<dbReference type="InterPro" id="IPR011008">
    <property type="entry name" value="Dimeric_a/b-barrel"/>
</dbReference>
<evidence type="ECO:0000313" key="1">
    <source>
        <dbReference type="EMBL" id="KAF6820905.1"/>
    </source>
</evidence>
<dbReference type="Proteomes" id="UP000639643">
    <property type="component" value="Unassembled WGS sequence"/>
</dbReference>
<protein>
    <recommendedName>
        <fullName evidence="3">ABM domain-containing protein</fullName>
    </recommendedName>
</protein>
<dbReference type="AlphaFoldDB" id="A0A8H6JY47"/>
<gene>
    <name evidence="1" type="ORF">CMUS01_11479</name>
</gene>
<comment type="caution">
    <text evidence="1">The sequence shown here is derived from an EMBL/GenBank/DDBJ whole genome shotgun (WGS) entry which is preliminary data.</text>
</comment>